<name>A0A543AYY4_9ACTN</name>
<evidence type="ECO:0000259" key="2">
    <source>
        <dbReference type="Pfam" id="PF07693"/>
    </source>
</evidence>
<dbReference type="InterPro" id="IPR052754">
    <property type="entry name" value="NTPase_KAP_P-loop"/>
</dbReference>
<dbReference type="PANTHER" id="PTHR22674:SF6">
    <property type="entry name" value="NTPASE KAP FAMILY P-LOOP DOMAIN-CONTAINING PROTEIN 1"/>
    <property type="match status" value="1"/>
</dbReference>
<protein>
    <submittedName>
        <fullName evidence="3">KAP-like P-loop domain-containing protein</fullName>
    </submittedName>
</protein>
<keyword evidence="1" id="KW-0812">Transmembrane</keyword>
<evidence type="ECO:0000313" key="4">
    <source>
        <dbReference type="Proteomes" id="UP000317043"/>
    </source>
</evidence>
<dbReference type="PANTHER" id="PTHR22674">
    <property type="entry name" value="NTPASE, KAP FAMILY P-LOOP DOMAIN-CONTAINING 1"/>
    <property type="match status" value="1"/>
</dbReference>
<gene>
    <name evidence="3" type="ORF">FB566_3294</name>
</gene>
<keyword evidence="1" id="KW-0472">Membrane</keyword>
<keyword evidence="4" id="KW-1185">Reference proteome</keyword>
<evidence type="ECO:0000256" key="1">
    <source>
        <dbReference type="SAM" id="Phobius"/>
    </source>
</evidence>
<feature type="transmembrane region" description="Helical" evidence="1">
    <location>
        <begin position="20"/>
        <end position="39"/>
    </location>
</feature>
<dbReference type="AlphaFoldDB" id="A0A543AYY4"/>
<feature type="domain" description="KAP NTPase" evidence="2">
    <location>
        <begin position="77"/>
        <end position="357"/>
    </location>
</feature>
<accession>A0A543AYY4</accession>
<dbReference type="InterPro" id="IPR011646">
    <property type="entry name" value="KAP_P-loop"/>
</dbReference>
<reference evidence="3 4" key="1">
    <citation type="submission" date="2019-06" db="EMBL/GenBank/DDBJ databases">
        <title>Sequencing the genomes of 1000 actinobacteria strains.</title>
        <authorList>
            <person name="Klenk H.-P."/>
        </authorList>
    </citation>
    <scope>NUCLEOTIDE SEQUENCE [LARGE SCALE GENOMIC DNA]</scope>
    <source>
        <strain evidence="3 4">DSM 45928</strain>
    </source>
</reference>
<dbReference type="InterPro" id="IPR027417">
    <property type="entry name" value="P-loop_NTPase"/>
</dbReference>
<keyword evidence="1" id="KW-1133">Transmembrane helix</keyword>
<comment type="caution">
    <text evidence="3">The sequence shown here is derived from an EMBL/GenBank/DDBJ whole genome shotgun (WGS) entry which is preliminary data.</text>
</comment>
<sequence length="587" mass="65526">MRESVESLGSRGIMRGRFDVWRAGGIYVMLPIPALSAVWQRGRGLTEKNPVRYSNNLPYLLLNDQPIDDHDADLLDRSEIARGIAEAIESSRTITPLVMAVDAGWGMGKSSLLRQIDRELADSPGIVPVHFNAWITDGERALESLIKSVLHKIDDNIVRRWFRTVTRQGPLLGVARAIVMIVARFLGGRRLVDDAWNALAGDAQSLHTVRSAIGDLLNDWVDRGIRSGTDRMLVVFIDDLDRCSHDVIIKICEAIKLYLDVPGLMFVISCDQSTLANSAAHATGAPGHEYLEKIIQVAYRVPPPDADQLGALIRGYARQARIESVIDETVVSILIARTGRNPRRIKRIFNSFVLEYRLDLAWQRSPLGSVQLVTAILLQHLYPAFYDLLLNDDSDVDVIGRFLDYAKFVQYELSPPERADPWWSMVRSLSESMGLPKPNSPTELDRLHGHVPTEFRNLARNNTFVALLHGIGGAEVRTVFQAQLLRRPLATEVPRVPETRMSDNLMLDGMRIIRVSDEPQSEGVPRLLESHGAEVTVFTSADESNPVILTVQPDVVISDITRGDDREAGFRQVENLRTAGYQGAIVF</sequence>
<dbReference type="Proteomes" id="UP000317043">
    <property type="component" value="Unassembled WGS sequence"/>
</dbReference>
<dbReference type="EMBL" id="VFOW01000001">
    <property type="protein sequence ID" value="TQL77730.1"/>
    <property type="molecule type" value="Genomic_DNA"/>
</dbReference>
<proteinExistence type="predicted"/>
<dbReference type="InParanoid" id="A0A543AYY4"/>
<dbReference type="Pfam" id="PF07693">
    <property type="entry name" value="KAP_NTPase"/>
    <property type="match status" value="1"/>
</dbReference>
<dbReference type="SUPFAM" id="SSF52540">
    <property type="entry name" value="P-loop containing nucleoside triphosphate hydrolases"/>
    <property type="match status" value="1"/>
</dbReference>
<evidence type="ECO:0000313" key="3">
    <source>
        <dbReference type="EMBL" id="TQL77730.1"/>
    </source>
</evidence>
<organism evidence="3 4">
    <name type="scientific">Stackebrandtia endophytica</name>
    <dbReference type="NCBI Taxonomy" id="1496996"/>
    <lineage>
        <taxon>Bacteria</taxon>
        <taxon>Bacillati</taxon>
        <taxon>Actinomycetota</taxon>
        <taxon>Actinomycetes</taxon>
        <taxon>Glycomycetales</taxon>
        <taxon>Glycomycetaceae</taxon>
        <taxon>Stackebrandtia</taxon>
    </lineage>
</organism>